<evidence type="ECO:0000313" key="4">
    <source>
        <dbReference type="EMBL" id="OGE54926.1"/>
    </source>
</evidence>
<dbReference type="PROSITE" id="PS00455">
    <property type="entry name" value="AMP_BINDING"/>
    <property type="match status" value="1"/>
</dbReference>
<dbReference type="InterPro" id="IPR020845">
    <property type="entry name" value="AMP-binding_CS"/>
</dbReference>
<dbReference type="Gene3D" id="3.30.300.30">
    <property type="match status" value="1"/>
</dbReference>
<keyword evidence="5" id="KW-1185">Reference proteome</keyword>
<dbReference type="STRING" id="1835702.A0A1F5LPA3"/>
<dbReference type="InterPro" id="IPR045851">
    <property type="entry name" value="AMP-bd_C_sf"/>
</dbReference>
<organism evidence="4 5">
    <name type="scientific">Penicillium arizonense</name>
    <dbReference type="NCBI Taxonomy" id="1835702"/>
    <lineage>
        <taxon>Eukaryota</taxon>
        <taxon>Fungi</taxon>
        <taxon>Dikarya</taxon>
        <taxon>Ascomycota</taxon>
        <taxon>Pezizomycotina</taxon>
        <taxon>Eurotiomycetes</taxon>
        <taxon>Eurotiomycetidae</taxon>
        <taxon>Eurotiales</taxon>
        <taxon>Aspergillaceae</taxon>
        <taxon>Penicillium</taxon>
    </lineage>
</organism>
<comment type="similarity">
    <text evidence="1">Belongs to the ATP-dependent AMP-binding enzyme family.</text>
</comment>
<evidence type="ECO:0000256" key="1">
    <source>
        <dbReference type="ARBA" id="ARBA00006432"/>
    </source>
</evidence>
<reference evidence="4 5" key="1">
    <citation type="journal article" date="2016" name="Sci. Rep.">
        <title>Penicillium arizonense, a new, genome sequenced fungal species, reveals a high chemical diversity in secreted metabolites.</title>
        <authorList>
            <person name="Grijseels S."/>
            <person name="Nielsen J.C."/>
            <person name="Randelovic M."/>
            <person name="Nielsen J."/>
            <person name="Nielsen K.F."/>
            <person name="Workman M."/>
            <person name="Frisvad J.C."/>
        </authorList>
    </citation>
    <scope>NUCLEOTIDE SEQUENCE [LARGE SCALE GENOMIC DNA]</scope>
    <source>
        <strain evidence="4 5">CBS 141311</strain>
    </source>
</reference>
<dbReference type="InterPro" id="IPR042099">
    <property type="entry name" value="ANL_N_sf"/>
</dbReference>
<accession>A0A1F5LPA3</accession>
<dbReference type="GO" id="GO:0016405">
    <property type="term" value="F:CoA-ligase activity"/>
    <property type="evidence" value="ECO:0007669"/>
    <property type="project" value="TreeGrafter"/>
</dbReference>
<sequence length="369" mass="40766">MSPNSVEIPAVIWGCLYAGGTVTPANPDLRPAELHRQLVSSRTKVLVVHPQCLKVAKEAFHLGQLDNIRLLVLEGNLQEVKSVTEFIDAVEGENHGSGKSHIQQTWTPINPAVDIAYLVYSSGTTGYPKGVMISHRNVVAAVMLQSAVERLICLLHLPLWLGISTFFMEKFELRTFCRLVDEHNITQTYVAPPVVIHVAKSPIVEQYNMKSLQMITSGGAPLSTGLINELFHRRELPRWNELSTGIGSNGAPLPNLETKMMRSDGFAAVRKEEGELWIRGPTVFLGYMDDPGMTATCLTKDGWFKTGDIGYEDDQGNLYITDRAKDMIKFKGYQVAPAELEDVLLTHPAVDDAAVLGVINQDIQSEVPF</sequence>
<dbReference type="Pfam" id="PF00501">
    <property type="entry name" value="AMP-binding"/>
    <property type="match status" value="1"/>
</dbReference>
<dbReference type="PANTHER" id="PTHR24096">
    <property type="entry name" value="LONG-CHAIN-FATTY-ACID--COA LIGASE"/>
    <property type="match status" value="1"/>
</dbReference>
<name>A0A1F5LPA3_PENAI</name>
<evidence type="ECO:0000256" key="2">
    <source>
        <dbReference type="ARBA" id="ARBA00022598"/>
    </source>
</evidence>
<feature type="domain" description="AMP-dependent synthetase/ligase" evidence="3">
    <location>
        <begin position="1"/>
        <end position="287"/>
    </location>
</feature>
<evidence type="ECO:0000259" key="3">
    <source>
        <dbReference type="Pfam" id="PF00501"/>
    </source>
</evidence>
<dbReference type="Gene3D" id="3.40.50.12780">
    <property type="entry name" value="N-terminal domain of ligase-like"/>
    <property type="match status" value="1"/>
</dbReference>
<dbReference type="RefSeq" id="XP_022490356.1">
    <property type="nucleotide sequence ID" value="XM_022629796.1"/>
</dbReference>
<dbReference type="OrthoDB" id="6509636at2759"/>
<comment type="caution">
    <text evidence="4">The sequence shown here is derived from an EMBL/GenBank/DDBJ whole genome shotgun (WGS) entry which is preliminary data.</text>
</comment>
<evidence type="ECO:0000313" key="5">
    <source>
        <dbReference type="Proteomes" id="UP000177622"/>
    </source>
</evidence>
<protein>
    <recommendedName>
        <fullName evidence="3">AMP-dependent synthetase/ligase domain-containing protein</fullName>
    </recommendedName>
</protein>
<dbReference type="SUPFAM" id="SSF56801">
    <property type="entry name" value="Acetyl-CoA synthetase-like"/>
    <property type="match status" value="1"/>
</dbReference>
<gene>
    <name evidence="4" type="ORF">PENARI_c005G06275</name>
</gene>
<dbReference type="EMBL" id="LXJU01000005">
    <property type="protein sequence ID" value="OGE54926.1"/>
    <property type="molecule type" value="Genomic_DNA"/>
</dbReference>
<dbReference type="GeneID" id="34574530"/>
<dbReference type="PANTHER" id="PTHR24096:SF149">
    <property type="entry name" value="AMP-BINDING DOMAIN-CONTAINING PROTEIN-RELATED"/>
    <property type="match status" value="1"/>
</dbReference>
<proteinExistence type="inferred from homology"/>
<dbReference type="Proteomes" id="UP000177622">
    <property type="component" value="Unassembled WGS sequence"/>
</dbReference>
<dbReference type="InterPro" id="IPR000873">
    <property type="entry name" value="AMP-dep_synth/lig_dom"/>
</dbReference>
<keyword evidence="2" id="KW-0436">Ligase</keyword>
<dbReference type="AlphaFoldDB" id="A0A1F5LPA3"/>